<dbReference type="Gene3D" id="2.60.120.260">
    <property type="entry name" value="Galactose-binding domain-like"/>
    <property type="match status" value="1"/>
</dbReference>
<dbReference type="SUPFAM" id="SSF49303">
    <property type="entry name" value="beta-Galactosidase/glucuronidase domain"/>
    <property type="match status" value="1"/>
</dbReference>
<proteinExistence type="predicted"/>
<sequence>MTSPDLWPQSLDTGWQCVSTPAGACASPADLPTQGWLAAEVPGTVAGARRAADLLDIANPPPLAFDDHWYRLTLTGTGTRRLRFSGLATLAEVWLDGSRRLDSDSMFIAHDLEIELHGSATLALCFRSLTPALAAKRSRARWRPRLVTPPTLRNVRTTLLGHMPGWCPSVQAVGPWRPIEILSDAPHAFDTLDLSSRIEDGDGVVSLTLRFVHPHDADACTASLNCGDHVSSLQWSDAYTLTGSVRVPRAKRWWPHTHGEATLYPLTLQLDDERAISGSISHTIPGSISHSLGSIGFRSIDVDRGAQGTGFVLRVNDMPVFCRGACWTSADLVTLSGSEAQLRHAFALARDAGMNMLRVGGTMVYESDLFYALADEYGLLIWQDFALANFDYPNDAAFSASIEREATQFLTRTRRFASLAVLCGGSEVDQQAAMFGLPDSMRAQPLFTEQLPAIVARERSDVPYVSNSPSGGAWPFSTNEGITHYYGVGAYQRPLDDARRSQVRFAAECLAFANVPDDATLRDALGTIHPHDPRWKAAVPRDPGAGWDFDDVRDHYLQTLYGVEPARLRYEDPERYLDLSRAVVAELMGDVFVEWRRTGSSCGGALVWQLQDLRAGAGWGLIDATGRPKSALHGLARALQPIQLLLTDEGLNGLDIHLLNERAEPLLAQLELACLRDGSVKVVSASRTVELPPHSSQRIGAGECLGQFFDFTHAYRFGPRAHDVTIATLRDTASGRIVSEAIHLPERRADVRHDLGLTVRPERTADGWQLVIEAQRFARFVHIIDANYRAAQDWFHLPPNRAHTVPLLPAEKLVAHASNAMFKADATCAAPAGEVRAINAISATFYG</sequence>
<dbReference type="RefSeq" id="WP_106354998.1">
    <property type="nucleotide sequence ID" value="NZ_JANSLM010000016.1"/>
</dbReference>
<dbReference type="InterPro" id="IPR050887">
    <property type="entry name" value="Beta-mannosidase_GH2"/>
</dbReference>
<dbReference type="GO" id="GO:0006516">
    <property type="term" value="P:glycoprotein catabolic process"/>
    <property type="evidence" value="ECO:0007669"/>
    <property type="project" value="TreeGrafter"/>
</dbReference>
<evidence type="ECO:0000313" key="6">
    <source>
        <dbReference type="EMBL" id="MDT8842196.1"/>
    </source>
</evidence>
<dbReference type="Gene3D" id="3.20.20.80">
    <property type="entry name" value="Glycosidases"/>
    <property type="match status" value="1"/>
</dbReference>
<protein>
    <recommendedName>
        <fullName evidence="2">beta-mannosidase</fullName>
        <ecNumber evidence="2">3.2.1.25</ecNumber>
    </recommendedName>
</protein>
<gene>
    <name evidence="6" type="ORF">ParKJ_32690</name>
</gene>
<evidence type="ECO:0000313" key="7">
    <source>
        <dbReference type="Proteomes" id="UP001246473"/>
    </source>
</evidence>
<evidence type="ECO:0000256" key="4">
    <source>
        <dbReference type="ARBA" id="ARBA00023295"/>
    </source>
</evidence>
<dbReference type="InterPro" id="IPR017853">
    <property type="entry name" value="GH"/>
</dbReference>
<keyword evidence="4" id="KW-0326">Glycosidase</keyword>
<feature type="domain" description="Beta-mannosidase-like galactose-binding" evidence="5">
    <location>
        <begin position="68"/>
        <end position="177"/>
    </location>
</feature>
<organism evidence="6 7">
    <name type="scientific">Paraburkholderia fungorum</name>
    <dbReference type="NCBI Taxonomy" id="134537"/>
    <lineage>
        <taxon>Bacteria</taxon>
        <taxon>Pseudomonadati</taxon>
        <taxon>Pseudomonadota</taxon>
        <taxon>Betaproteobacteria</taxon>
        <taxon>Burkholderiales</taxon>
        <taxon>Burkholderiaceae</taxon>
        <taxon>Paraburkholderia</taxon>
    </lineage>
</organism>
<evidence type="ECO:0000256" key="3">
    <source>
        <dbReference type="ARBA" id="ARBA00022801"/>
    </source>
</evidence>
<dbReference type="Proteomes" id="UP001246473">
    <property type="component" value="Unassembled WGS sequence"/>
</dbReference>
<comment type="catalytic activity">
    <reaction evidence="1">
        <text>Hydrolysis of terminal, non-reducing beta-D-mannose residues in beta-D-mannosides.</text>
        <dbReference type="EC" id="3.2.1.25"/>
    </reaction>
</comment>
<dbReference type="Pfam" id="PF22666">
    <property type="entry name" value="Glyco_hydro_2_N2"/>
    <property type="match status" value="1"/>
</dbReference>
<name>A0AAP5QEX9_9BURK</name>
<dbReference type="InterPro" id="IPR036156">
    <property type="entry name" value="Beta-gal/glucu_dom_sf"/>
</dbReference>
<dbReference type="AlphaFoldDB" id="A0AAP5QEX9"/>
<dbReference type="EMBL" id="JANSLM010000016">
    <property type="protein sequence ID" value="MDT8842196.1"/>
    <property type="molecule type" value="Genomic_DNA"/>
</dbReference>
<evidence type="ECO:0000256" key="1">
    <source>
        <dbReference type="ARBA" id="ARBA00000829"/>
    </source>
</evidence>
<reference evidence="6" key="1">
    <citation type="submission" date="2022-08" db="EMBL/GenBank/DDBJ databases">
        <authorList>
            <person name="Kim S.-J."/>
        </authorList>
    </citation>
    <scope>NUCLEOTIDE SEQUENCE</scope>
    <source>
        <strain evidence="6">KJ</strain>
    </source>
</reference>
<dbReference type="Gene3D" id="2.60.40.10">
    <property type="entry name" value="Immunoglobulins"/>
    <property type="match status" value="1"/>
</dbReference>
<dbReference type="GO" id="GO:0004567">
    <property type="term" value="F:beta-mannosidase activity"/>
    <property type="evidence" value="ECO:0007669"/>
    <property type="project" value="UniProtKB-EC"/>
</dbReference>
<keyword evidence="3 6" id="KW-0378">Hydrolase</keyword>
<evidence type="ECO:0000259" key="5">
    <source>
        <dbReference type="Pfam" id="PF22666"/>
    </source>
</evidence>
<accession>A0AAP5QEX9</accession>
<dbReference type="InterPro" id="IPR008979">
    <property type="entry name" value="Galactose-bd-like_sf"/>
</dbReference>
<dbReference type="SUPFAM" id="SSF49785">
    <property type="entry name" value="Galactose-binding domain-like"/>
    <property type="match status" value="1"/>
</dbReference>
<dbReference type="PANTHER" id="PTHR43730:SF1">
    <property type="entry name" value="BETA-MANNOSIDASE"/>
    <property type="match status" value="1"/>
</dbReference>
<dbReference type="SUPFAM" id="SSF51445">
    <property type="entry name" value="(Trans)glycosidases"/>
    <property type="match status" value="1"/>
</dbReference>
<dbReference type="InterPro" id="IPR054593">
    <property type="entry name" value="Beta-mannosidase-like_N2"/>
</dbReference>
<comment type="caution">
    <text evidence="6">The sequence shown here is derived from an EMBL/GenBank/DDBJ whole genome shotgun (WGS) entry which is preliminary data.</text>
</comment>
<dbReference type="EC" id="3.2.1.25" evidence="2"/>
<evidence type="ECO:0000256" key="2">
    <source>
        <dbReference type="ARBA" id="ARBA00012754"/>
    </source>
</evidence>
<dbReference type="InterPro" id="IPR013783">
    <property type="entry name" value="Ig-like_fold"/>
</dbReference>
<dbReference type="PANTHER" id="PTHR43730">
    <property type="entry name" value="BETA-MANNOSIDASE"/>
    <property type="match status" value="1"/>
</dbReference>